<evidence type="ECO:0000256" key="3">
    <source>
        <dbReference type="ARBA" id="ARBA00022598"/>
    </source>
</evidence>
<dbReference type="InterPro" id="IPR036621">
    <property type="entry name" value="Anticodon-bd_dom_sf"/>
</dbReference>
<dbReference type="GO" id="GO:0004821">
    <property type="term" value="F:histidine-tRNA ligase activity"/>
    <property type="evidence" value="ECO:0007669"/>
    <property type="project" value="UniProtKB-EC"/>
</dbReference>
<protein>
    <recommendedName>
        <fullName evidence="2">histidine--tRNA ligase</fullName>
        <ecNumber evidence="2">6.1.1.21</ecNumber>
    </recommendedName>
    <alternativeName>
        <fullName evidence="8">Histidyl-tRNA synthetase</fullName>
    </alternativeName>
</protein>
<gene>
    <name evidence="12" type="ORF">CDEB00056_LOCUS15715</name>
</gene>
<keyword evidence="7" id="KW-0030">Aminoacyl-tRNA synthetase</keyword>
<dbReference type="InterPro" id="IPR015807">
    <property type="entry name" value="His-tRNA-ligase"/>
</dbReference>
<dbReference type="SUPFAM" id="SSF55681">
    <property type="entry name" value="Class II aaRS and biotin synthetases"/>
    <property type="match status" value="1"/>
</dbReference>
<keyword evidence="4" id="KW-0547">Nucleotide-binding</keyword>
<keyword evidence="6" id="KW-0648">Protein biosynthesis</keyword>
<dbReference type="AlphaFoldDB" id="A0A7S3VC80"/>
<accession>A0A7S3VC80</accession>
<dbReference type="Pfam" id="PF13393">
    <property type="entry name" value="tRNA-synt_His"/>
    <property type="match status" value="1"/>
</dbReference>
<dbReference type="GO" id="GO:0005737">
    <property type="term" value="C:cytoplasm"/>
    <property type="evidence" value="ECO:0007669"/>
    <property type="project" value="InterPro"/>
</dbReference>
<dbReference type="EC" id="6.1.1.21" evidence="2"/>
<dbReference type="InterPro" id="IPR004516">
    <property type="entry name" value="HisRS/HisZ"/>
</dbReference>
<dbReference type="GO" id="GO:0005524">
    <property type="term" value="F:ATP binding"/>
    <property type="evidence" value="ECO:0007669"/>
    <property type="project" value="UniProtKB-KW"/>
</dbReference>
<dbReference type="InterPro" id="IPR006195">
    <property type="entry name" value="aa-tRNA-synth_II"/>
</dbReference>
<evidence type="ECO:0000256" key="6">
    <source>
        <dbReference type="ARBA" id="ARBA00022917"/>
    </source>
</evidence>
<evidence type="ECO:0000256" key="8">
    <source>
        <dbReference type="ARBA" id="ARBA00030619"/>
    </source>
</evidence>
<keyword evidence="5" id="KW-0067">ATP-binding</keyword>
<proteinExistence type="inferred from homology"/>
<dbReference type="EMBL" id="HBIO01020412">
    <property type="protein sequence ID" value="CAE0470862.1"/>
    <property type="molecule type" value="Transcribed_RNA"/>
</dbReference>
<dbReference type="InterPro" id="IPR045864">
    <property type="entry name" value="aa-tRNA-synth_II/BPL/LPL"/>
</dbReference>
<evidence type="ECO:0000259" key="11">
    <source>
        <dbReference type="PROSITE" id="PS50862"/>
    </source>
</evidence>
<evidence type="ECO:0000313" key="12">
    <source>
        <dbReference type="EMBL" id="CAE0470862.1"/>
    </source>
</evidence>
<dbReference type="InterPro" id="IPR004154">
    <property type="entry name" value="Anticodon-bd"/>
</dbReference>
<dbReference type="InterPro" id="IPR041715">
    <property type="entry name" value="HisRS-like_core"/>
</dbReference>
<evidence type="ECO:0000256" key="2">
    <source>
        <dbReference type="ARBA" id="ARBA00012815"/>
    </source>
</evidence>
<dbReference type="PANTHER" id="PTHR43707">
    <property type="entry name" value="HISTIDYL-TRNA SYNTHETASE"/>
    <property type="match status" value="1"/>
</dbReference>
<evidence type="ECO:0000256" key="5">
    <source>
        <dbReference type="ARBA" id="ARBA00022840"/>
    </source>
</evidence>
<feature type="domain" description="Aminoacyl-transfer RNA synthetases class-II family profile" evidence="11">
    <location>
        <begin position="127"/>
        <end position="448"/>
    </location>
</feature>
<reference evidence="12" key="1">
    <citation type="submission" date="2021-01" db="EMBL/GenBank/DDBJ databases">
        <authorList>
            <person name="Corre E."/>
            <person name="Pelletier E."/>
            <person name="Niang G."/>
            <person name="Scheremetjew M."/>
            <person name="Finn R."/>
            <person name="Kale V."/>
            <person name="Holt S."/>
            <person name="Cochrane G."/>
            <person name="Meng A."/>
            <person name="Brown T."/>
            <person name="Cohen L."/>
        </authorList>
    </citation>
    <scope>NUCLEOTIDE SEQUENCE</scope>
    <source>
        <strain evidence="12">MM31A-1</strain>
    </source>
</reference>
<sequence length="548" mass="60431">MKFSSISLSSSANISMLASLLISISSRGGIGMPLTSAFTLQASNIAKRSVSSTVTTTATATTTATQWNLAAEGGGGGGSGGRTSNAVSDKDLLSKTTTNDGNGNGSDGKKKKKKQKQKKLETNPPKGTRDFYPEDMRQRTWLFDQWREVAKTYGFSEYDAPVLEAESLYTRKAGEEVTEQLYNFVDKGDRNVALRPEMTPSLARMVMAKKGGLGLPFKWFSIPQCWRYERMTRGRRREHYQWNMDIWGVEGVETEAELLAAMVDFFERVGLSAEDVGIKVNSRMVIGEVLSELGIPEDKFAATCVLVDKLEKVPIDAIQGDLEELGLDRSVVEKLLQVLTNKSIDAIAEVLGEESEAVLQLSQLLNLCKAYGIEEWIIFDASVVRGLAYYTGIVFEAFDRRGELRAIAGGGRYDKLLETFGGQPTPAAGFGFGDAVIIELLKERDILPSFENTGVDSVVFAMNGQEDLYESAIEIATKLRKGGQNVDIVLQNKKPKWVFKHADRIKSRHVVIIAPDEHANGEVSIKNLELGEQTTVKIDDIEEWARSH</sequence>
<dbReference type="HAMAP" id="MF_00127">
    <property type="entry name" value="His_tRNA_synth"/>
    <property type="match status" value="1"/>
</dbReference>
<comment type="catalytic activity">
    <reaction evidence="9">
        <text>tRNA(His) + L-histidine + ATP = L-histidyl-tRNA(His) + AMP + diphosphate + H(+)</text>
        <dbReference type="Rhea" id="RHEA:17313"/>
        <dbReference type="Rhea" id="RHEA-COMP:9665"/>
        <dbReference type="Rhea" id="RHEA-COMP:9689"/>
        <dbReference type="ChEBI" id="CHEBI:15378"/>
        <dbReference type="ChEBI" id="CHEBI:30616"/>
        <dbReference type="ChEBI" id="CHEBI:33019"/>
        <dbReference type="ChEBI" id="CHEBI:57595"/>
        <dbReference type="ChEBI" id="CHEBI:78442"/>
        <dbReference type="ChEBI" id="CHEBI:78527"/>
        <dbReference type="ChEBI" id="CHEBI:456215"/>
        <dbReference type="EC" id="6.1.1.21"/>
    </reaction>
</comment>
<dbReference type="NCBIfam" id="TIGR00442">
    <property type="entry name" value="hisS"/>
    <property type="match status" value="1"/>
</dbReference>
<evidence type="ECO:0000256" key="10">
    <source>
        <dbReference type="SAM" id="MobiDB-lite"/>
    </source>
</evidence>
<dbReference type="SUPFAM" id="SSF52954">
    <property type="entry name" value="Class II aaRS ABD-related"/>
    <property type="match status" value="1"/>
</dbReference>
<feature type="region of interest" description="Disordered" evidence="10">
    <location>
        <begin position="67"/>
        <end position="133"/>
    </location>
</feature>
<dbReference type="Gene3D" id="3.30.930.10">
    <property type="entry name" value="Bira Bifunctional Protein, Domain 2"/>
    <property type="match status" value="1"/>
</dbReference>
<evidence type="ECO:0000256" key="7">
    <source>
        <dbReference type="ARBA" id="ARBA00023146"/>
    </source>
</evidence>
<dbReference type="PANTHER" id="PTHR43707:SF1">
    <property type="entry name" value="HISTIDINE--TRNA LIGASE, MITOCHONDRIAL-RELATED"/>
    <property type="match status" value="1"/>
</dbReference>
<keyword evidence="3" id="KW-0436">Ligase</keyword>
<dbReference type="Gene3D" id="3.40.50.800">
    <property type="entry name" value="Anticodon-binding domain"/>
    <property type="match status" value="1"/>
</dbReference>
<name>A0A7S3VC80_9STRA</name>
<comment type="similarity">
    <text evidence="1">Belongs to the class-II aminoacyl-tRNA synthetase family.</text>
</comment>
<dbReference type="PROSITE" id="PS50862">
    <property type="entry name" value="AA_TRNA_LIGASE_II"/>
    <property type="match status" value="1"/>
</dbReference>
<dbReference type="FunFam" id="3.30.930.10:FF:000054">
    <property type="entry name" value="Histidine--tRNA ligase chloroplastic/mitochondrial"/>
    <property type="match status" value="1"/>
</dbReference>
<dbReference type="GO" id="GO:0006427">
    <property type="term" value="P:histidyl-tRNA aminoacylation"/>
    <property type="evidence" value="ECO:0007669"/>
    <property type="project" value="InterPro"/>
</dbReference>
<feature type="compositionally biased region" description="Gly residues" evidence="10">
    <location>
        <begin position="72"/>
        <end position="81"/>
    </location>
</feature>
<evidence type="ECO:0000256" key="9">
    <source>
        <dbReference type="ARBA" id="ARBA00047639"/>
    </source>
</evidence>
<dbReference type="CDD" id="cd00773">
    <property type="entry name" value="HisRS-like_core"/>
    <property type="match status" value="1"/>
</dbReference>
<evidence type="ECO:0000256" key="4">
    <source>
        <dbReference type="ARBA" id="ARBA00022741"/>
    </source>
</evidence>
<dbReference type="FunFam" id="3.40.50.800:FF:000017">
    <property type="entry name" value="Histidine--tRNA ligase chloroplastic/mitochondrial"/>
    <property type="match status" value="1"/>
</dbReference>
<organism evidence="12">
    <name type="scientific">Chaetoceros debilis</name>
    <dbReference type="NCBI Taxonomy" id="122233"/>
    <lineage>
        <taxon>Eukaryota</taxon>
        <taxon>Sar</taxon>
        <taxon>Stramenopiles</taxon>
        <taxon>Ochrophyta</taxon>
        <taxon>Bacillariophyta</taxon>
        <taxon>Coscinodiscophyceae</taxon>
        <taxon>Chaetocerotophycidae</taxon>
        <taxon>Chaetocerotales</taxon>
        <taxon>Chaetocerotaceae</taxon>
        <taxon>Chaetoceros</taxon>
    </lineage>
</organism>
<evidence type="ECO:0000256" key="1">
    <source>
        <dbReference type="ARBA" id="ARBA00008226"/>
    </source>
</evidence>
<dbReference type="Pfam" id="PF03129">
    <property type="entry name" value="HGTP_anticodon"/>
    <property type="match status" value="1"/>
</dbReference>